<dbReference type="AlphaFoldDB" id="A0A9P3GVK5"/>
<gene>
    <name evidence="2" type="ORF">PsYK624_163280</name>
</gene>
<organism evidence="2 3">
    <name type="scientific">Phanerochaete sordida</name>
    <dbReference type="NCBI Taxonomy" id="48140"/>
    <lineage>
        <taxon>Eukaryota</taxon>
        <taxon>Fungi</taxon>
        <taxon>Dikarya</taxon>
        <taxon>Basidiomycota</taxon>
        <taxon>Agaricomycotina</taxon>
        <taxon>Agaricomycetes</taxon>
        <taxon>Polyporales</taxon>
        <taxon>Phanerochaetaceae</taxon>
        <taxon>Phanerochaete</taxon>
    </lineage>
</organism>
<name>A0A9P3GVK5_9APHY</name>
<proteinExistence type="predicted"/>
<dbReference type="EMBL" id="BPQB01000132">
    <property type="protein sequence ID" value="GJF00051.1"/>
    <property type="molecule type" value="Genomic_DNA"/>
</dbReference>
<comment type="caution">
    <text evidence="2">The sequence shown here is derived from an EMBL/GenBank/DDBJ whole genome shotgun (WGS) entry which is preliminary data.</text>
</comment>
<accession>A0A9P3GVK5</accession>
<dbReference type="Proteomes" id="UP000703269">
    <property type="component" value="Unassembled WGS sequence"/>
</dbReference>
<keyword evidence="3" id="KW-1185">Reference proteome</keyword>
<reference evidence="2 3" key="1">
    <citation type="submission" date="2021-08" db="EMBL/GenBank/DDBJ databases">
        <title>Draft Genome Sequence of Phanerochaete sordida strain YK-624.</title>
        <authorList>
            <person name="Mori T."/>
            <person name="Dohra H."/>
            <person name="Suzuki T."/>
            <person name="Kawagishi H."/>
            <person name="Hirai H."/>
        </authorList>
    </citation>
    <scope>NUCLEOTIDE SEQUENCE [LARGE SCALE GENOMIC DNA]</scope>
    <source>
        <strain evidence="2 3">YK-624</strain>
    </source>
</reference>
<evidence type="ECO:0000313" key="2">
    <source>
        <dbReference type="EMBL" id="GJF00051.1"/>
    </source>
</evidence>
<feature type="region of interest" description="Disordered" evidence="1">
    <location>
        <begin position="1"/>
        <end position="20"/>
    </location>
</feature>
<evidence type="ECO:0000313" key="3">
    <source>
        <dbReference type="Proteomes" id="UP000703269"/>
    </source>
</evidence>
<protein>
    <submittedName>
        <fullName evidence="2">Uncharacterized protein</fullName>
    </submittedName>
</protein>
<evidence type="ECO:0000256" key="1">
    <source>
        <dbReference type="SAM" id="MobiDB-lite"/>
    </source>
</evidence>
<sequence length="64" mass="6934">MHMCTVCPRNHTSRTTNRATPRRCPAGVGVYCAAGFCGASAVQDSSPAELFIREHLTNRSPSVR</sequence>